<reference evidence="9" key="1">
    <citation type="submission" date="2025-08" db="UniProtKB">
        <authorList>
            <consortium name="RefSeq"/>
        </authorList>
    </citation>
    <scope>IDENTIFICATION</scope>
    <source>
        <tissue evidence="9">Thorax and Abdomen</tissue>
    </source>
</reference>
<dbReference type="EC" id="4.1.3.4" evidence="3"/>
<dbReference type="NCBIfam" id="NF004283">
    <property type="entry name" value="PRK05692.1"/>
    <property type="match status" value="1"/>
</dbReference>
<dbReference type="RefSeq" id="XP_046591714.1">
    <property type="nucleotide sequence ID" value="XM_046735758.1"/>
</dbReference>
<gene>
    <name evidence="9" type="primary">LOC107227768</name>
</gene>
<keyword evidence="5 9" id="KW-0456">Lyase</keyword>
<evidence type="ECO:0000256" key="6">
    <source>
        <dbReference type="ARBA" id="ARBA00049877"/>
    </source>
</evidence>
<dbReference type="CDD" id="cd07938">
    <property type="entry name" value="DRE_TIM_HMGL"/>
    <property type="match status" value="1"/>
</dbReference>
<evidence type="ECO:0000313" key="9">
    <source>
        <dbReference type="RefSeq" id="XP_046591714.1"/>
    </source>
</evidence>
<accession>A0ABM3FUM5</accession>
<dbReference type="Pfam" id="PF00682">
    <property type="entry name" value="HMGL-like"/>
    <property type="match status" value="1"/>
</dbReference>
<dbReference type="GO" id="GO:0016829">
    <property type="term" value="F:lyase activity"/>
    <property type="evidence" value="ECO:0007669"/>
    <property type="project" value="UniProtKB-KW"/>
</dbReference>
<dbReference type="PROSITE" id="PS01062">
    <property type="entry name" value="HMG_COA_LYASE"/>
    <property type="match status" value="1"/>
</dbReference>
<dbReference type="InterPro" id="IPR043594">
    <property type="entry name" value="HMGL"/>
</dbReference>
<evidence type="ECO:0000256" key="1">
    <source>
        <dbReference type="ARBA" id="ARBA00005143"/>
    </source>
</evidence>
<feature type="domain" description="Pyruvate carboxyltransferase" evidence="7">
    <location>
        <begin position="43"/>
        <end position="313"/>
    </location>
</feature>
<comment type="catalytic activity">
    <reaction evidence="6">
        <text>(3S)-3-hydroxy-3-methylglutaryl-CoA = acetoacetate + acetyl-CoA</text>
        <dbReference type="Rhea" id="RHEA:24404"/>
        <dbReference type="ChEBI" id="CHEBI:13705"/>
        <dbReference type="ChEBI" id="CHEBI:43074"/>
        <dbReference type="ChEBI" id="CHEBI:57288"/>
        <dbReference type="EC" id="4.1.3.4"/>
    </reaction>
</comment>
<evidence type="ECO:0000256" key="5">
    <source>
        <dbReference type="ARBA" id="ARBA00023239"/>
    </source>
</evidence>
<dbReference type="InterPro" id="IPR013785">
    <property type="entry name" value="Aldolase_TIM"/>
</dbReference>
<keyword evidence="8" id="KW-1185">Reference proteome</keyword>
<dbReference type="Proteomes" id="UP000829291">
    <property type="component" value="Chromosome 3"/>
</dbReference>
<dbReference type="SUPFAM" id="SSF51569">
    <property type="entry name" value="Aldolase"/>
    <property type="match status" value="1"/>
</dbReference>
<evidence type="ECO:0000256" key="4">
    <source>
        <dbReference type="ARBA" id="ARBA00022723"/>
    </source>
</evidence>
<dbReference type="InterPro" id="IPR000138">
    <property type="entry name" value="HMG_CoA_lyase_AS"/>
</dbReference>
<dbReference type="PROSITE" id="PS50991">
    <property type="entry name" value="PYR_CT"/>
    <property type="match status" value="1"/>
</dbReference>
<comment type="similarity">
    <text evidence="2">Belongs to the HMG-CoA lyase family.</text>
</comment>
<comment type="pathway">
    <text evidence="1">Metabolic intermediate metabolism; (S)-3-hydroxy-3-methylglutaryl-CoA degradation; acetoacetate from (S)-3-hydroxy-3-methylglutaryl-CoA: step 1/1.</text>
</comment>
<dbReference type="GeneID" id="107227768"/>
<dbReference type="PANTHER" id="PTHR42738">
    <property type="entry name" value="HYDROXYMETHYLGLUTARYL-COA LYASE"/>
    <property type="match status" value="1"/>
</dbReference>
<proteinExistence type="inferred from homology"/>
<evidence type="ECO:0000313" key="8">
    <source>
        <dbReference type="Proteomes" id="UP000829291"/>
    </source>
</evidence>
<dbReference type="PANTHER" id="PTHR42738:SF7">
    <property type="entry name" value="HYDROXYMETHYLGLUTARYL-COA LYASE"/>
    <property type="match status" value="1"/>
</dbReference>
<sequence>MRKIMDFASLKRIKFKILQCGTTRTKMLNLSWRKIVRHFSNYVRIVEVGPRDGLQNESVIVPTSTKISFINKLSETGLKTIEATSFVSPQWLPQMGDNKEVFEGINIKPGISYPVLVPNLQGLHQALDVGVQEVAIFGAASEAFSRKNINCSIAKSIERFSLITEQAAQRNIRVRAYISCIVGCPYEGDVKPSVVASLAASMLELGCYEVSLGDTIGVGTPKKIRAVLNELKTLSPSGTFSEFALHCHDTFGQALTNIYSSLDFGIRIFDSSVAGLGGCPYAAGASGNVATEDLLYFLNGQGLESGVDLKKVIDVGDYISTQIGRENKSKVGTAILRKEKHTRVKN</sequence>
<evidence type="ECO:0000259" key="7">
    <source>
        <dbReference type="PROSITE" id="PS50991"/>
    </source>
</evidence>
<dbReference type="InterPro" id="IPR000891">
    <property type="entry name" value="PYR_CT"/>
</dbReference>
<keyword evidence="4" id="KW-0479">Metal-binding</keyword>
<evidence type="ECO:0000256" key="3">
    <source>
        <dbReference type="ARBA" id="ARBA00012910"/>
    </source>
</evidence>
<organism evidence="8 9">
    <name type="scientific">Neodiprion lecontei</name>
    <name type="common">Redheaded pine sawfly</name>
    <dbReference type="NCBI Taxonomy" id="441921"/>
    <lineage>
        <taxon>Eukaryota</taxon>
        <taxon>Metazoa</taxon>
        <taxon>Ecdysozoa</taxon>
        <taxon>Arthropoda</taxon>
        <taxon>Hexapoda</taxon>
        <taxon>Insecta</taxon>
        <taxon>Pterygota</taxon>
        <taxon>Neoptera</taxon>
        <taxon>Endopterygota</taxon>
        <taxon>Hymenoptera</taxon>
        <taxon>Tenthredinoidea</taxon>
        <taxon>Diprionidae</taxon>
        <taxon>Diprioninae</taxon>
        <taxon>Neodiprion</taxon>
    </lineage>
</organism>
<name>A0ABM3FUM5_NEOLC</name>
<protein>
    <recommendedName>
        <fullName evidence="3">hydroxymethylglutaryl-CoA lyase</fullName>
        <ecNumber evidence="3">4.1.3.4</ecNumber>
    </recommendedName>
</protein>
<dbReference type="Gene3D" id="3.20.20.70">
    <property type="entry name" value="Aldolase class I"/>
    <property type="match status" value="1"/>
</dbReference>
<evidence type="ECO:0000256" key="2">
    <source>
        <dbReference type="ARBA" id="ARBA00009405"/>
    </source>
</evidence>